<accession>V9SDV2</accession>
<gene>
    <name evidence="1" type="ORF">TNS_ORF192</name>
</gene>
<proteinExistence type="predicted"/>
<dbReference type="Proteomes" id="UP000232615">
    <property type="component" value="Segment"/>
</dbReference>
<dbReference type="EMBL" id="KF483846">
    <property type="protein sequence ID" value="AHC54910.1"/>
    <property type="molecule type" value="Genomic_DNA"/>
</dbReference>
<sequence length="117" mass="13167">MYHIPKISEGTFSKFEVVDEKRPIVSGIKNISISRVGTMVHLKWDIPNIWTPQNFAMQLYVETKVHGKGVNVPEIDKDLQGVSFRALKGVDYVVEATPLLICLGKNYGPTTKILVRL</sequence>
<evidence type="ECO:0000313" key="1">
    <source>
        <dbReference type="EMBL" id="AHC54910.1"/>
    </source>
</evidence>
<organism evidence="1 2">
    <name type="scientific">Tunisvirus fontaine2</name>
    <dbReference type="NCBI Taxonomy" id="1421067"/>
    <lineage>
        <taxon>Viruses</taxon>
        <taxon>Varidnaviria</taxon>
        <taxon>Bamfordvirae</taxon>
        <taxon>Nucleocytoviricota</taxon>
        <taxon>Megaviricetes</taxon>
        <taxon>Pimascovirales</taxon>
        <taxon>Pimascovirales incertae sedis</taxon>
        <taxon>Marseilleviridae</taxon>
        <taxon>Losannavirus</taxon>
        <taxon>Losannavirus tunisense</taxon>
    </lineage>
</organism>
<keyword evidence="2" id="KW-1185">Reference proteome</keyword>
<reference evidence="1 2" key="1">
    <citation type="journal article" date="2014" name="Arch. Virol.">
        <title>Complete genome sequence of Tunisvirus, a new member of the proposed family Marseilleviridae.</title>
        <authorList>
            <person name="Aherfi S."/>
            <person name="Boughalmi M."/>
            <person name="Pagnier I."/>
            <person name="Fournous G."/>
            <person name="La Scola B."/>
            <person name="Raoult D."/>
            <person name="Colson P."/>
        </authorList>
    </citation>
    <scope>NUCLEOTIDE SEQUENCE [LARGE SCALE GENOMIC DNA]</scope>
    <source>
        <strain evidence="1 2">U484</strain>
    </source>
</reference>
<protein>
    <submittedName>
        <fullName evidence="1">Uncharacterized protein</fullName>
    </submittedName>
</protein>
<name>V9SDV2_9VIRU</name>
<evidence type="ECO:0000313" key="2">
    <source>
        <dbReference type="Proteomes" id="UP000232615"/>
    </source>
</evidence>